<dbReference type="AlphaFoldDB" id="E4MZ14"/>
<proteinExistence type="predicted"/>
<keyword evidence="3" id="KW-1185">Reference proteome</keyword>
<accession>E4MZ14</accession>
<dbReference type="HOGENOM" id="CLU_2879939_0_0_11"/>
<dbReference type="Proteomes" id="UP000007076">
    <property type="component" value="Chromosome"/>
</dbReference>
<protein>
    <submittedName>
        <fullName evidence="1">Uncharacterized protein</fullName>
    </submittedName>
</protein>
<dbReference type="KEGG" id="ksk:KSE_00550t"/>
<sequence length="63" mass="6735">MAVAARLTYLYAFINFDDDQHRAAQRFSLISLSLARGAGDATASALALRSLSSAFILVGFDVP</sequence>
<dbReference type="EMBL" id="AP010968">
    <property type="protein sequence ID" value="BAJ25907.1"/>
    <property type="molecule type" value="Genomic_DNA"/>
</dbReference>
<name>E4MZ14_KITSK</name>
<dbReference type="KEGG" id="ksk:KSE_76190t"/>
<evidence type="ECO:0000313" key="1">
    <source>
        <dbReference type="EMBL" id="BAJ25907.1"/>
    </source>
</evidence>
<evidence type="ECO:0000313" key="2">
    <source>
        <dbReference type="EMBL" id="BAJ33371.1"/>
    </source>
</evidence>
<evidence type="ECO:0000313" key="3">
    <source>
        <dbReference type="Proteomes" id="UP000007076"/>
    </source>
</evidence>
<dbReference type="EMBL" id="AP010968">
    <property type="protein sequence ID" value="BAJ33371.1"/>
    <property type="molecule type" value="Genomic_DNA"/>
</dbReference>
<dbReference type="PATRIC" id="fig|452652.3.peg.47"/>
<organism evidence="1 3">
    <name type="scientific">Kitasatospora setae (strain ATCC 33774 / DSM 43861 / JCM 3304 / KCC A-0304 / NBRC 14216 / KM-6054)</name>
    <name type="common">Streptomyces setae</name>
    <dbReference type="NCBI Taxonomy" id="452652"/>
    <lineage>
        <taxon>Bacteria</taxon>
        <taxon>Bacillati</taxon>
        <taxon>Actinomycetota</taxon>
        <taxon>Actinomycetes</taxon>
        <taxon>Kitasatosporales</taxon>
        <taxon>Streptomycetaceae</taxon>
        <taxon>Kitasatospora</taxon>
    </lineage>
</organism>
<gene>
    <name evidence="1" type="ordered locus">KSE_00550t</name>
    <name evidence="2" type="ordered locus">KSE_76190t</name>
</gene>
<reference evidence="1 3" key="1">
    <citation type="journal article" date="2010" name="DNA Res.">
        <title>Genome sequence of Kitasatospora setae NBRC 14216T: an evolutionary snapshot of the family Streptomycetaceae.</title>
        <authorList>
            <person name="Ichikawa N."/>
            <person name="Oguchi A."/>
            <person name="Ikeda H."/>
            <person name="Ishikawa J."/>
            <person name="Kitani S."/>
            <person name="Watanabe Y."/>
            <person name="Nakamura S."/>
            <person name="Katano Y."/>
            <person name="Kishi E."/>
            <person name="Sasagawa M."/>
            <person name="Ankai A."/>
            <person name="Fukui S."/>
            <person name="Hashimoto Y."/>
            <person name="Kamata S."/>
            <person name="Otoguro M."/>
            <person name="Tanikawa S."/>
            <person name="Nihira T."/>
            <person name="Horinouchi S."/>
            <person name="Ohnishi Y."/>
            <person name="Hayakawa M."/>
            <person name="Kuzuyama T."/>
            <person name="Arisawa A."/>
            <person name="Nomoto F."/>
            <person name="Miura H."/>
            <person name="Takahashi Y."/>
            <person name="Fujita N."/>
        </authorList>
    </citation>
    <scope>NUCLEOTIDE SEQUENCE [LARGE SCALE GENOMIC DNA]</scope>
    <source>
        <strain evidence="3">ATCC 33774 / DSM 43861 / JCM 3304 / KCC A-0304 / NBRC 14216 / KM-6054</strain>
        <strain evidence="1">KM-6054</strain>
    </source>
</reference>
<dbReference type="RefSeq" id="WP_014133229.1">
    <property type="nucleotide sequence ID" value="NC_016109.1"/>
</dbReference>